<keyword evidence="1" id="KW-0472">Membrane</keyword>
<gene>
    <name evidence="3" type="ORF">CVU83_00440</name>
</gene>
<feature type="transmembrane region" description="Helical" evidence="1">
    <location>
        <begin position="106"/>
        <end position="125"/>
    </location>
</feature>
<dbReference type="Pfam" id="PF18895">
    <property type="entry name" value="T4SS_pilin"/>
    <property type="match status" value="1"/>
</dbReference>
<dbReference type="AlphaFoldDB" id="A0A2N2E3J5"/>
<name>A0A2N2E3J5_9BACT</name>
<keyword evidence="2" id="KW-0732">Signal</keyword>
<dbReference type="Proteomes" id="UP000233325">
    <property type="component" value="Unassembled WGS sequence"/>
</dbReference>
<feature type="chain" id="PRO_5014916843" evidence="2">
    <location>
        <begin position="26"/>
        <end position="146"/>
    </location>
</feature>
<reference evidence="3 4" key="1">
    <citation type="journal article" date="2017" name="ISME J.">
        <title>Potential for microbial H2 and metal transformations associated with novel bacteria and archaea in deep terrestrial subsurface sediments.</title>
        <authorList>
            <person name="Hernsdorf A.W."/>
            <person name="Amano Y."/>
            <person name="Miyakawa K."/>
            <person name="Ise K."/>
            <person name="Suzuki Y."/>
            <person name="Anantharaman K."/>
            <person name="Probst A."/>
            <person name="Burstein D."/>
            <person name="Thomas B.C."/>
            <person name="Banfield J.F."/>
        </authorList>
    </citation>
    <scope>NUCLEOTIDE SEQUENCE [LARGE SCALE GENOMIC DNA]</scope>
    <source>
        <strain evidence="3">HGW-Falkowbacteria-2</strain>
    </source>
</reference>
<keyword evidence="1" id="KW-1133">Transmembrane helix</keyword>
<sequence>MRKIIKYSLPLLITAFLIVPGLVLAQTTTPGTTNYLENISGPANAMQSTAQMGTASLSYMISTVIKVILSILGIIFLVLMVFTGYRWMTASGNEEAVTKAKHTLKTSIIGLLIILAAYAITAFVFRELPMTGGSSNAATGNVPPEE</sequence>
<feature type="transmembrane region" description="Helical" evidence="1">
    <location>
        <begin position="59"/>
        <end position="85"/>
    </location>
</feature>
<evidence type="ECO:0000313" key="3">
    <source>
        <dbReference type="EMBL" id="PKM89276.1"/>
    </source>
</evidence>
<evidence type="ECO:0000256" key="1">
    <source>
        <dbReference type="SAM" id="Phobius"/>
    </source>
</evidence>
<organism evidence="3 4">
    <name type="scientific">Candidatus Falkowbacteria bacterium HGW-Falkowbacteria-2</name>
    <dbReference type="NCBI Taxonomy" id="2013769"/>
    <lineage>
        <taxon>Bacteria</taxon>
        <taxon>Candidatus Falkowiibacteriota</taxon>
    </lineage>
</organism>
<protein>
    <submittedName>
        <fullName evidence="3">Uncharacterized protein</fullName>
    </submittedName>
</protein>
<dbReference type="EMBL" id="PHAH01000003">
    <property type="protein sequence ID" value="PKM89276.1"/>
    <property type="molecule type" value="Genomic_DNA"/>
</dbReference>
<accession>A0A2N2E3J5</accession>
<proteinExistence type="predicted"/>
<keyword evidence="1" id="KW-0812">Transmembrane</keyword>
<comment type="caution">
    <text evidence="3">The sequence shown here is derived from an EMBL/GenBank/DDBJ whole genome shotgun (WGS) entry which is preliminary data.</text>
</comment>
<feature type="signal peptide" evidence="2">
    <location>
        <begin position="1"/>
        <end position="25"/>
    </location>
</feature>
<evidence type="ECO:0000313" key="4">
    <source>
        <dbReference type="Proteomes" id="UP000233325"/>
    </source>
</evidence>
<evidence type="ECO:0000256" key="2">
    <source>
        <dbReference type="SAM" id="SignalP"/>
    </source>
</evidence>
<dbReference type="InterPro" id="IPR043993">
    <property type="entry name" value="T4SS_pilin"/>
</dbReference>